<proteinExistence type="predicted"/>
<accession>A0AAW3B2X6</accession>
<reference evidence="1 2" key="1">
    <citation type="submission" date="2024-02" db="EMBL/GenBank/DDBJ databases">
        <title>FIRST GENOME SEQUENCES OF Leishmania (Viannia) shawi, Leishmania (Viannia) lindenbergi AND Leishmania (Viannia) utingensis.</title>
        <authorList>
            <person name="Resadore F."/>
            <person name="Custodio M.G.F."/>
            <person name="Boite M.C."/>
            <person name="Cupolillo E."/>
            <person name="Ferreira G.E.M."/>
        </authorList>
    </citation>
    <scope>NUCLEOTIDE SEQUENCE [LARGE SCALE GENOMIC DNA]</scope>
    <source>
        <strain evidence="1 2">MHOM/BR/1966/M15733</strain>
    </source>
</reference>
<dbReference type="EMBL" id="JBAMZK010000001">
    <property type="protein sequence ID" value="KAL0515239.1"/>
    <property type="molecule type" value="Genomic_DNA"/>
</dbReference>
<keyword evidence="2" id="KW-1185">Reference proteome</keyword>
<comment type="caution">
    <text evidence="1">The sequence shown here is derived from an EMBL/GenBank/DDBJ whole genome shotgun (WGS) entry which is preliminary data.</text>
</comment>
<evidence type="ECO:0000313" key="1">
    <source>
        <dbReference type="EMBL" id="KAL0515239.1"/>
    </source>
</evidence>
<dbReference type="Proteomes" id="UP001500131">
    <property type="component" value="Unassembled WGS sequence"/>
</dbReference>
<organism evidence="1 2">
    <name type="scientific">Leishmania lindenbergi</name>
    <dbReference type="NCBI Taxonomy" id="651832"/>
    <lineage>
        <taxon>Eukaryota</taxon>
        <taxon>Discoba</taxon>
        <taxon>Euglenozoa</taxon>
        <taxon>Kinetoplastea</taxon>
        <taxon>Metakinetoplastina</taxon>
        <taxon>Trypanosomatida</taxon>
        <taxon>Trypanosomatidae</taxon>
        <taxon>Leishmaniinae</taxon>
        <taxon>Leishmania</taxon>
    </lineage>
</organism>
<gene>
    <name evidence="1" type="ORF">Q4I31_000393</name>
</gene>
<evidence type="ECO:0000313" key="2">
    <source>
        <dbReference type="Proteomes" id="UP001500131"/>
    </source>
</evidence>
<name>A0AAW3B2X6_9TRYP</name>
<feature type="non-terminal residue" evidence="1">
    <location>
        <position position="138"/>
    </location>
</feature>
<dbReference type="AlphaFoldDB" id="A0AAW3B2X6"/>
<sequence>MLRMDPAESRKSHVTPGTEAAAAAVPVATVTENSGRYIHPEAASLFATCSWLRRVPIFGEAVEGYGPKVIVALAGCYFMCKGIADQILYGQTYAMRRVPIFGEAVEGYGPKVIVALAGCYFMCKGIADQILYGQTYAM</sequence>
<protein>
    <submittedName>
        <fullName evidence="1">Uncharacterized protein</fullName>
    </submittedName>
</protein>